<evidence type="ECO:0000313" key="7">
    <source>
        <dbReference type="EMBL" id="KNC82156.1"/>
    </source>
</evidence>
<dbReference type="eggNOG" id="KOG1721">
    <property type="taxonomic scope" value="Eukaryota"/>
</dbReference>
<dbReference type="PANTHER" id="PTHR19818:SF139">
    <property type="entry name" value="PAIR-RULE PROTEIN ODD-PAIRED"/>
    <property type="match status" value="1"/>
</dbReference>
<keyword evidence="1" id="KW-0479">Metal-binding</keyword>
<dbReference type="Gene3D" id="3.30.160.60">
    <property type="entry name" value="Classic Zinc Finger"/>
    <property type="match status" value="2"/>
</dbReference>
<dbReference type="GO" id="GO:0000978">
    <property type="term" value="F:RNA polymerase II cis-regulatory region sequence-specific DNA binding"/>
    <property type="evidence" value="ECO:0007669"/>
    <property type="project" value="TreeGrafter"/>
</dbReference>
<evidence type="ECO:0000259" key="6">
    <source>
        <dbReference type="PROSITE" id="PS50157"/>
    </source>
</evidence>
<dbReference type="InterPro" id="IPR050329">
    <property type="entry name" value="GLI_C2H2-zinc-finger"/>
</dbReference>
<dbReference type="PROSITE" id="PS00028">
    <property type="entry name" value="ZINC_FINGER_C2H2_1"/>
    <property type="match status" value="1"/>
</dbReference>
<feature type="domain" description="C2H2-type" evidence="6">
    <location>
        <begin position="16"/>
        <end position="45"/>
    </location>
</feature>
<keyword evidence="3 5" id="KW-0863">Zinc-finger</keyword>
<evidence type="ECO:0000256" key="3">
    <source>
        <dbReference type="ARBA" id="ARBA00022771"/>
    </source>
</evidence>
<gene>
    <name evidence="7" type="ORF">SARC_05558</name>
</gene>
<dbReference type="Proteomes" id="UP000054560">
    <property type="component" value="Unassembled WGS sequence"/>
</dbReference>
<name>A0A0L0G009_9EUKA</name>
<evidence type="ECO:0000313" key="8">
    <source>
        <dbReference type="Proteomes" id="UP000054560"/>
    </source>
</evidence>
<evidence type="ECO:0000256" key="1">
    <source>
        <dbReference type="ARBA" id="ARBA00022723"/>
    </source>
</evidence>
<dbReference type="PANTHER" id="PTHR19818">
    <property type="entry name" value="ZINC FINGER PROTEIN ZIC AND GLI"/>
    <property type="match status" value="1"/>
</dbReference>
<evidence type="ECO:0000256" key="5">
    <source>
        <dbReference type="PROSITE-ProRule" id="PRU00042"/>
    </source>
</evidence>
<dbReference type="STRING" id="667725.A0A0L0G009"/>
<keyword evidence="8" id="KW-1185">Reference proteome</keyword>
<evidence type="ECO:0000256" key="2">
    <source>
        <dbReference type="ARBA" id="ARBA00022737"/>
    </source>
</evidence>
<accession>A0A0L0G009</accession>
<reference evidence="7 8" key="1">
    <citation type="submission" date="2011-02" db="EMBL/GenBank/DDBJ databases">
        <title>The Genome Sequence of Sphaeroforma arctica JP610.</title>
        <authorList>
            <consortium name="The Broad Institute Genome Sequencing Platform"/>
            <person name="Russ C."/>
            <person name="Cuomo C."/>
            <person name="Young S.K."/>
            <person name="Zeng Q."/>
            <person name="Gargeya S."/>
            <person name="Alvarado L."/>
            <person name="Berlin A."/>
            <person name="Chapman S.B."/>
            <person name="Chen Z."/>
            <person name="Freedman E."/>
            <person name="Gellesch M."/>
            <person name="Goldberg J."/>
            <person name="Griggs A."/>
            <person name="Gujja S."/>
            <person name="Heilman E."/>
            <person name="Heiman D."/>
            <person name="Howarth C."/>
            <person name="Mehta T."/>
            <person name="Neiman D."/>
            <person name="Pearson M."/>
            <person name="Roberts A."/>
            <person name="Saif S."/>
            <person name="Shea T."/>
            <person name="Shenoy N."/>
            <person name="Sisk P."/>
            <person name="Stolte C."/>
            <person name="Sykes S."/>
            <person name="White J."/>
            <person name="Yandava C."/>
            <person name="Burger G."/>
            <person name="Gray M.W."/>
            <person name="Holland P.W.H."/>
            <person name="King N."/>
            <person name="Lang F.B.F."/>
            <person name="Roger A.J."/>
            <person name="Ruiz-Trillo I."/>
            <person name="Haas B."/>
            <person name="Nusbaum C."/>
            <person name="Birren B."/>
        </authorList>
    </citation>
    <scope>NUCLEOTIDE SEQUENCE [LARGE SCALE GENOMIC DNA]</scope>
    <source>
        <strain evidence="7 8">JP610</strain>
    </source>
</reference>
<keyword evidence="4" id="KW-0862">Zinc</keyword>
<organism evidence="7 8">
    <name type="scientific">Sphaeroforma arctica JP610</name>
    <dbReference type="NCBI Taxonomy" id="667725"/>
    <lineage>
        <taxon>Eukaryota</taxon>
        <taxon>Ichthyosporea</taxon>
        <taxon>Ichthyophonida</taxon>
        <taxon>Sphaeroforma</taxon>
    </lineage>
</organism>
<dbReference type="AlphaFoldDB" id="A0A0L0G009"/>
<protein>
    <recommendedName>
        <fullName evidence="6">C2H2-type domain-containing protein</fullName>
    </recommendedName>
</protein>
<proteinExistence type="predicted"/>
<dbReference type="SUPFAM" id="SSF57667">
    <property type="entry name" value="beta-beta-alpha zinc fingers"/>
    <property type="match status" value="1"/>
</dbReference>
<dbReference type="GO" id="GO:0005634">
    <property type="term" value="C:nucleus"/>
    <property type="evidence" value="ECO:0007669"/>
    <property type="project" value="UniProtKB-ARBA"/>
</dbReference>
<dbReference type="SMART" id="SM00355">
    <property type="entry name" value="ZnF_C2H2"/>
    <property type="match status" value="2"/>
</dbReference>
<dbReference type="EMBL" id="KQ241954">
    <property type="protein sequence ID" value="KNC82156.1"/>
    <property type="molecule type" value="Genomic_DNA"/>
</dbReference>
<evidence type="ECO:0000256" key="4">
    <source>
        <dbReference type="ARBA" id="ARBA00022833"/>
    </source>
</evidence>
<dbReference type="GO" id="GO:0000981">
    <property type="term" value="F:DNA-binding transcription factor activity, RNA polymerase II-specific"/>
    <property type="evidence" value="ECO:0007669"/>
    <property type="project" value="TreeGrafter"/>
</dbReference>
<dbReference type="PROSITE" id="PS50157">
    <property type="entry name" value="ZINC_FINGER_C2H2_2"/>
    <property type="match status" value="2"/>
</dbReference>
<dbReference type="InterPro" id="IPR013087">
    <property type="entry name" value="Znf_C2H2_type"/>
</dbReference>
<dbReference type="GO" id="GO:0045944">
    <property type="term" value="P:positive regulation of transcription by RNA polymerase II"/>
    <property type="evidence" value="ECO:0007669"/>
    <property type="project" value="UniProtKB-ARBA"/>
</dbReference>
<sequence length="144" mass="15575">MMFLSSTSGSTGKPRIACEWPGCSVTNVSPSDYKIHMRSHTGERSYACTYPGCGRAFATSNVLKLHENAHVPVPTLDAQGPSLNPASVIFTCTLTWLHGSILDATPSRQTSLHTTQMHTPEQGPCASRCIHEVWVGFIDSPTNT</sequence>
<dbReference type="FunFam" id="3.30.160.60:FF:000125">
    <property type="entry name" value="Putative zinc finger protein 143"/>
    <property type="match status" value="1"/>
</dbReference>
<dbReference type="InterPro" id="IPR036236">
    <property type="entry name" value="Znf_C2H2_sf"/>
</dbReference>
<dbReference type="RefSeq" id="XP_014156058.1">
    <property type="nucleotide sequence ID" value="XM_014300583.1"/>
</dbReference>
<dbReference type="GeneID" id="25906062"/>
<dbReference type="GO" id="GO:0008270">
    <property type="term" value="F:zinc ion binding"/>
    <property type="evidence" value="ECO:0007669"/>
    <property type="project" value="UniProtKB-KW"/>
</dbReference>
<dbReference type="OrthoDB" id="6365676at2759"/>
<feature type="domain" description="C2H2-type" evidence="6">
    <location>
        <begin position="46"/>
        <end position="70"/>
    </location>
</feature>
<keyword evidence="2" id="KW-0677">Repeat</keyword>